<proteinExistence type="predicted"/>
<feature type="compositionally biased region" description="Basic and acidic residues" evidence="1">
    <location>
        <begin position="49"/>
        <end position="58"/>
    </location>
</feature>
<dbReference type="VEuPathDB" id="VectorBase:ASIC013303"/>
<evidence type="ECO:0000313" key="4">
    <source>
        <dbReference type="Proteomes" id="UP000030765"/>
    </source>
</evidence>
<evidence type="ECO:0000256" key="1">
    <source>
        <dbReference type="SAM" id="MobiDB-lite"/>
    </source>
</evidence>
<gene>
    <name evidence="2" type="ORF">ZHAS_00013303</name>
</gene>
<name>A0A084W558_ANOSI</name>
<dbReference type="EMBL" id="KE525302">
    <property type="protein sequence ID" value="KFB45352.1"/>
    <property type="molecule type" value="Genomic_DNA"/>
</dbReference>
<dbReference type="Proteomes" id="UP000030765">
    <property type="component" value="Unassembled WGS sequence"/>
</dbReference>
<dbReference type="EMBL" id="ATLV01020499">
    <property type="status" value="NOT_ANNOTATED_CDS"/>
    <property type="molecule type" value="Genomic_DNA"/>
</dbReference>
<dbReference type="EnsemblMetazoa" id="ASIC013303-RA">
    <property type="protein sequence ID" value="ASIC013303-PA"/>
    <property type="gene ID" value="ASIC013303"/>
</dbReference>
<feature type="region of interest" description="Disordered" evidence="1">
    <location>
        <begin position="1"/>
        <end position="58"/>
    </location>
</feature>
<dbReference type="AlphaFoldDB" id="A0A084W558"/>
<reference evidence="3" key="2">
    <citation type="submission" date="2020-05" db="UniProtKB">
        <authorList>
            <consortium name="EnsemblMetazoa"/>
        </authorList>
    </citation>
    <scope>IDENTIFICATION</scope>
</reference>
<feature type="compositionally biased region" description="Basic and acidic residues" evidence="1">
    <location>
        <begin position="22"/>
        <end position="35"/>
    </location>
</feature>
<organism evidence="2">
    <name type="scientific">Anopheles sinensis</name>
    <name type="common">Mosquito</name>
    <dbReference type="NCBI Taxonomy" id="74873"/>
    <lineage>
        <taxon>Eukaryota</taxon>
        <taxon>Metazoa</taxon>
        <taxon>Ecdysozoa</taxon>
        <taxon>Arthropoda</taxon>
        <taxon>Hexapoda</taxon>
        <taxon>Insecta</taxon>
        <taxon>Pterygota</taxon>
        <taxon>Neoptera</taxon>
        <taxon>Endopterygota</taxon>
        <taxon>Diptera</taxon>
        <taxon>Nematocera</taxon>
        <taxon>Culicoidea</taxon>
        <taxon>Culicidae</taxon>
        <taxon>Anophelinae</taxon>
        <taxon>Anopheles</taxon>
    </lineage>
</organism>
<accession>A0A084W558</accession>
<keyword evidence="4" id="KW-1185">Reference proteome</keyword>
<sequence>MMLANGAPSPETTMLSAQYGLPDKEREVEEFRDNGKPPSNRDSYPVVTSRDRSITNGP</sequence>
<evidence type="ECO:0000313" key="3">
    <source>
        <dbReference type="EnsemblMetazoa" id="ASIC013303-PA"/>
    </source>
</evidence>
<protein>
    <submittedName>
        <fullName evidence="2 3">Hemolysin secretion protein D</fullName>
    </submittedName>
</protein>
<reference evidence="2 4" key="1">
    <citation type="journal article" date="2014" name="BMC Genomics">
        <title>Genome sequence of Anopheles sinensis provides insight into genetics basis of mosquito competence for malaria parasites.</title>
        <authorList>
            <person name="Zhou D."/>
            <person name="Zhang D."/>
            <person name="Ding G."/>
            <person name="Shi L."/>
            <person name="Hou Q."/>
            <person name="Ye Y."/>
            <person name="Xu Y."/>
            <person name="Zhou H."/>
            <person name="Xiong C."/>
            <person name="Li S."/>
            <person name="Yu J."/>
            <person name="Hong S."/>
            <person name="Yu X."/>
            <person name="Zou P."/>
            <person name="Chen C."/>
            <person name="Chang X."/>
            <person name="Wang W."/>
            <person name="Lv Y."/>
            <person name="Sun Y."/>
            <person name="Ma L."/>
            <person name="Shen B."/>
            <person name="Zhu C."/>
        </authorList>
    </citation>
    <scope>NUCLEOTIDE SEQUENCE [LARGE SCALE GENOMIC DNA]</scope>
</reference>
<evidence type="ECO:0000313" key="2">
    <source>
        <dbReference type="EMBL" id="KFB45352.1"/>
    </source>
</evidence>